<sequence length="49" mass="5590">MWSSSLFVSSNGRTEVFIFEHIHCLHGKLPSAFTDVNLVQDRYVFITCG</sequence>
<dbReference type="EMBL" id="HACG01012348">
    <property type="protein sequence ID" value="CEK59213.1"/>
    <property type="molecule type" value="Transcribed_RNA"/>
</dbReference>
<proteinExistence type="predicted"/>
<accession>A0A0B6YSJ7</accession>
<evidence type="ECO:0000313" key="1">
    <source>
        <dbReference type="EMBL" id="CEK59213.1"/>
    </source>
</evidence>
<name>A0A0B6YSJ7_9EUPU</name>
<gene>
    <name evidence="1" type="primary">ORF35535</name>
</gene>
<protein>
    <submittedName>
        <fullName evidence="1">Uncharacterized protein</fullName>
    </submittedName>
</protein>
<organism evidence="1">
    <name type="scientific">Arion vulgaris</name>
    <dbReference type="NCBI Taxonomy" id="1028688"/>
    <lineage>
        <taxon>Eukaryota</taxon>
        <taxon>Metazoa</taxon>
        <taxon>Spiralia</taxon>
        <taxon>Lophotrochozoa</taxon>
        <taxon>Mollusca</taxon>
        <taxon>Gastropoda</taxon>
        <taxon>Heterobranchia</taxon>
        <taxon>Euthyneura</taxon>
        <taxon>Panpulmonata</taxon>
        <taxon>Eupulmonata</taxon>
        <taxon>Stylommatophora</taxon>
        <taxon>Helicina</taxon>
        <taxon>Arionoidea</taxon>
        <taxon>Arionidae</taxon>
        <taxon>Arion</taxon>
    </lineage>
</organism>
<dbReference type="AlphaFoldDB" id="A0A0B6YSJ7"/>
<reference evidence="1" key="1">
    <citation type="submission" date="2014-12" db="EMBL/GenBank/DDBJ databases">
        <title>Insight into the proteome of Arion vulgaris.</title>
        <authorList>
            <person name="Aradska J."/>
            <person name="Bulat T."/>
            <person name="Smidak R."/>
            <person name="Sarate P."/>
            <person name="Gangsoo J."/>
            <person name="Sialana F."/>
            <person name="Bilban M."/>
            <person name="Lubec G."/>
        </authorList>
    </citation>
    <scope>NUCLEOTIDE SEQUENCE</scope>
    <source>
        <tissue evidence="1">Skin</tissue>
    </source>
</reference>